<evidence type="ECO:0000313" key="2">
    <source>
        <dbReference type="EMBL" id="SAE14724.1"/>
    </source>
</evidence>
<name>A0ABD7KZG5_9ENTR</name>
<sequence>MNLLYRFINGIKNKSLDLYLFLFFVGCFVLLKIKDPVRVYLSYALFIGLLVMLYLKRQRAREIIIHFIRFESGGVVNKLAGWASLLAWGAFLLFPFAINIQFGFLAKVLLVMFSIFIVISSVLTIFVLEKDGHEKVKNIRVMLFSFISICYVLSSAFSASLFLQLSNMDLSSSPWLEFTWKLSSFFVLIFFILQLTTYVIFIVTADHAKGYRLFTIFGALILTSLIVLFVSSRPDVVAYYVLKYSTGSEWRSDFTCENEKISRPNERYFGYNTDKYTAYFFNRNGKWGFDEITCVKNSQEGKGYTVKNVSTENIPHWVK</sequence>
<dbReference type="AlphaFoldDB" id="A0ABD7KZG5"/>
<feature type="transmembrane region" description="Helical" evidence="1">
    <location>
        <begin position="104"/>
        <end position="129"/>
    </location>
</feature>
<accession>A0ABD7KZG5</accession>
<feature type="transmembrane region" description="Helical" evidence="1">
    <location>
        <begin position="16"/>
        <end position="33"/>
    </location>
</feature>
<organism evidence="2 3">
    <name type="scientific">Enterobacter hormaechei</name>
    <dbReference type="NCBI Taxonomy" id="158836"/>
    <lineage>
        <taxon>Bacteria</taxon>
        <taxon>Pseudomonadati</taxon>
        <taxon>Pseudomonadota</taxon>
        <taxon>Gammaproteobacteria</taxon>
        <taxon>Enterobacterales</taxon>
        <taxon>Enterobacteriaceae</taxon>
        <taxon>Enterobacter</taxon>
        <taxon>Enterobacter cloacae complex</taxon>
    </lineage>
</organism>
<protein>
    <submittedName>
        <fullName evidence="2">Uncharacterized protein</fullName>
    </submittedName>
</protein>
<keyword evidence="1" id="KW-0812">Transmembrane</keyword>
<gene>
    <name evidence="2" type="ORF">SAMEA2273187_01922</name>
</gene>
<reference evidence="2 3" key="1">
    <citation type="submission" date="2016-03" db="EMBL/GenBank/DDBJ databases">
        <authorList>
            <consortium name="Pathogen Informatics"/>
        </authorList>
    </citation>
    <scope>NUCLEOTIDE SEQUENCE [LARGE SCALE GENOMIC DNA]</scope>
    <source>
        <strain evidence="3">e552</strain>
    </source>
</reference>
<evidence type="ECO:0000313" key="3">
    <source>
        <dbReference type="Proteomes" id="UP000077295"/>
    </source>
</evidence>
<feature type="transmembrane region" description="Helical" evidence="1">
    <location>
        <begin position="185"/>
        <end position="204"/>
    </location>
</feature>
<feature type="transmembrane region" description="Helical" evidence="1">
    <location>
        <begin position="211"/>
        <end position="230"/>
    </location>
</feature>
<dbReference type="Proteomes" id="UP000077295">
    <property type="component" value="Unassembled WGS sequence"/>
</dbReference>
<proteinExistence type="predicted"/>
<feature type="transmembrane region" description="Helical" evidence="1">
    <location>
        <begin position="75"/>
        <end position="98"/>
    </location>
</feature>
<keyword evidence="1" id="KW-1133">Transmembrane helix</keyword>
<keyword evidence="1" id="KW-0472">Membrane</keyword>
<evidence type="ECO:0000256" key="1">
    <source>
        <dbReference type="SAM" id="Phobius"/>
    </source>
</evidence>
<feature type="transmembrane region" description="Helical" evidence="1">
    <location>
        <begin position="39"/>
        <end position="55"/>
    </location>
</feature>
<comment type="caution">
    <text evidence="2">The sequence shown here is derived from an EMBL/GenBank/DDBJ whole genome shotgun (WGS) entry which is preliminary data.</text>
</comment>
<dbReference type="RefSeq" id="WP_022650343.1">
    <property type="nucleotide sequence ID" value="NZ_CAXOEF010000015.1"/>
</dbReference>
<dbReference type="EMBL" id="FKEV01000005">
    <property type="protein sequence ID" value="SAE14724.1"/>
    <property type="molecule type" value="Genomic_DNA"/>
</dbReference>
<feature type="transmembrane region" description="Helical" evidence="1">
    <location>
        <begin position="141"/>
        <end position="165"/>
    </location>
</feature>